<name>A0A2V1K735_9BURK</name>
<dbReference type="EC" id="3.1.2.4" evidence="2"/>
<evidence type="ECO:0000259" key="5">
    <source>
        <dbReference type="Pfam" id="PF16113"/>
    </source>
</evidence>
<proteinExistence type="predicted"/>
<evidence type="ECO:0000256" key="4">
    <source>
        <dbReference type="SAM" id="MobiDB-lite"/>
    </source>
</evidence>
<keyword evidence="7" id="KW-1185">Reference proteome</keyword>
<dbReference type="InterPro" id="IPR032259">
    <property type="entry name" value="HIBYL-CoA-H"/>
</dbReference>
<dbReference type="GO" id="GO:0003860">
    <property type="term" value="F:3-hydroxyisobutyryl-CoA hydrolase activity"/>
    <property type="evidence" value="ECO:0007669"/>
    <property type="project" value="UniProtKB-EC"/>
</dbReference>
<feature type="region of interest" description="Disordered" evidence="4">
    <location>
        <begin position="41"/>
        <end position="63"/>
    </location>
</feature>
<dbReference type="InterPro" id="IPR029045">
    <property type="entry name" value="ClpP/crotonase-like_dom_sf"/>
</dbReference>
<feature type="compositionally biased region" description="Basic and acidic residues" evidence="4">
    <location>
        <begin position="41"/>
        <end position="50"/>
    </location>
</feature>
<feature type="domain" description="Enoyl-CoA hydratase/isomerase" evidence="5">
    <location>
        <begin position="78"/>
        <end position="415"/>
    </location>
</feature>
<dbReference type="InterPro" id="IPR045004">
    <property type="entry name" value="ECH_dom"/>
</dbReference>
<dbReference type="PANTHER" id="PTHR43176:SF3">
    <property type="entry name" value="3-HYDROXYISOBUTYRYL-COA HYDROLASE, MITOCHONDRIAL"/>
    <property type="match status" value="1"/>
</dbReference>
<sequence length="434" mass="47519">MTASRSIDRWYSTPWNRAAGVQRTDSAKIRTGNPDCRRFRSLRRGDDVKKASSNSHTSQNAASPAVFFEERQSGNGRIGIAVLNAPRTLNGLTLDMVDLLYPRLLQWERDTDIVAIVLAGAGDRAFCAGGDLHGLYRSMLEGTGTEPQRLTYARTFFEREYRLDHAIHHLRTPVLVWGQGFVMGGGIGLMAGASHRVVLPDSRLAMPEISIGLFPDVGGTWLLERVPLRGGRFLALTGAQLQAEDAIFAGLADYLLPEDGWTALMSALETTDWPQDAVARHECLHILLAGLQQPAHGHMGPFQTHIRLIHACCAHTDLEAAWAAIAGLAEHPDAWLARAAQTMLAGAPGSARLAWTLMQHGYGRSLGEILRMELDAALHCCAEGDLQEGIRALLIDKDRMPRWSPATLADADMAWGEARIRLDWPDGHPLADLA</sequence>
<keyword evidence="3" id="KW-0378">Hydrolase</keyword>
<evidence type="ECO:0000256" key="2">
    <source>
        <dbReference type="ARBA" id="ARBA00011915"/>
    </source>
</evidence>
<comment type="caution">
    <text evidence="6">The sequence shown here is derived from an EMBL/GenBank/DDBJ whole genome shotgun (WGS) entry which is preliminary data.</text>
</comment>
<evidence type="ECO:0000313" key="7">
    <source>
        <dbReference type="Proteomes" id="UP000245212"/>
    </source>
</evidence>
<dbReference type="AlphaFoldDB" id="A0A2V1K735"/>
<reference evidence="7" key="1">
    <citation type="submission" date="2018-05" db="EMBL/GenBank/DDBJ databases">
        <authorList>
            <person name="Li Y."/>
        </authorList>
    </citation>
    <scope>NUCLEOTIDE SEQUENCE [LARGE SCALE GENOMIC DNA]</scope>
    <source>
        <strain evidence="7">3d-2-2</strain>
    </source>
</reference>
<dbReference type="Proteomes" id="UP000245212">
    <property type="component" value="Unassembled WGS sequence"/>
</dbReference>
<dbReference type="PANTHER" id="PTHR43176">
    <property type="entry name" value="3-HYDROXYISOBUTYRYL-COA HYDROLASE-RELATED"/>
    <property type="match status" value="1"/>
</dbReference>
<dbReference type="Gene3D" id="3.90.226.10">
    <property type="entry name" value="2-enoyl-CoA Hydratase, Chain A, domain 1"/>
    <property type="match status" value="1"/>
</dbReference>
<evidence type="ECO:0000313" key="6">
    <source>
        <dbReference type="EMBL" id="PWF25347.1"/>
    </source>
</evidence>
<gene>
    <name evidence="6" type="ORF">DD235_04170</name>
</gene>
<accession>A0A2V1K735</accession>
<dbReference type="EMBL" id="QETA01000001">
    <property type="protein sequence ID" value="PWF25347.1"/>
    <property type="molecule type" value="Genomic_DNA"/>
</dbReference>
<evidence type="ECO:0000256" key="3">
    <source>
        <dbReference type="ARBA" id="ARBA00022801"/>
    </source>
</evidence>
<dbReference type="GO" id="GO:0005829">
    <property type="term" value="C:cytosol"/>
    <property type="evidence" value="ECO:0007669"/>
    <property type="project" value="TreeGrafter"/>
</dbReference>
<dbReference type="GO" id="GO:0006574">
    <property type="term" value="P:L-valine catabolic process"/>
    <property type="evidence" value="ECO:0007669"/>
    <property type="project" value="TreeGrafter"/>
</dbReference>
<dbReference type="Pfam" id="PF16113">
    <property type="entry name" value="ECH_2"/>
    <property type="match status" value="1"/>
</dbReference>
<dbReference type="CDD" id="cd06558">
    <property type="entry name" value="crotonase-like"/>
    <property type="match status" value="1"/>
</dbReference>
<comment type="catalytic activity">
    <reaction evidence="1">
        <text>3-hydroxy-2-methylpropanoyl-CoA + H2O = 3-hydroxy-2-methylpropanoate + CoA + H(+)</text>
        <dbReference type="Rhea" id="RHEA:20888"/>
        <dbReference type="ChEBI" id="CHEBI:11805"/>
        <dbReference type="ChEBI" id="CHEBI:15377"/>
        <dbReference type="ChEBI" id="CHEBI:15378"/>
        <dbReference type="ChEBI" id="CHEBI:57287"/>
        <dbReference type="ChEBI" id="CHEBI:57340"/>
        <dbReference type="EC" id="3.1.2.4"/>
    </reaction>
</comment>
<evidence type="ECO:0000256" key="1">
    <source>
        <dbReference type="ARBA" id="ARBA00001709"/>
    </source>
</evidence>
<feature type="compositionally biased region" description="Polar residues" evidence="4">
    <location>
        <begin position="51"/>
        <end position="62"/>
    </location>
</feature>
<dbReference type="NCBIfam" id="NF004127">
    <property type="entry name" value="PRK05617.1"/>
    <property type="match status" value="1"/>
</dbReference>
<organism evidence="6 7">
    <name type="scientific">Corticimicrobacter populi</name>
    <dbReference type="NCBI Taxonomy" id="2175229"/>
    <lineage>
        <taxon>Bacteria</taxon>
        <taxon>Pseudomonadati</taxon>
        <taxon>Pseudomonadota</taxon>
        <taxon>Betaproteobacteria</taxon>
        <taxon>Burkholderiales</taxon>
        <taxon>Alcaligenaceae</taxon>
        <taxon>Corticimicrobacter</taxon>
    </lineage>
</organism>
<dbReference type="SUPFAM" id="SSF52096">
    <property type="entry name" value="ClpP/crotonase"/>
    <property type="match status" value="1"/>
</dbReference>
<protein>
    <recommendedName>
        <fullName evidence="2">3-hydroxyisobutyryl-CoA hydrolase</fullName>
        <ecNumber evidence="2">3.1.2.4</ecNumber>
    </recommendedName>
</protein>